<accession>A0A016VDU3</accession>
<dbReference type="AlphaFoldDB" id="A0A016VDU3"/>
<reference evidence="2" key="1">
    <citation type="journal article" date="2015" name="Nat. Genet.">
        <title>The genome and transcriptome of the zoonotic hookworm Ancylostoma ceylanicum identify infection-specific gene families.</title>
        <authorList>
            <person name="Schwarz E.M."/>
            <person name="Hu Y."/>
            <person name="Antoshechkin I."/>
            <person name="Miller M.M."/>
            <person name="Sternberg P.W."/>
            <person name="Aroian R.V."/>
        </authorList>
    </citation>
    <scope>NUCLEOTIDE SEQUENCE</scope>
    <source>
        <strain evidence="2">HY135</strain>
    </source>
</reference>
<evidence type="ECO:0000313" key="2">
    <source>
        <dbReference type="Proteomes" id="UP000024635"/>
    </source>
</evidence>
<dbReference type="EMBL" id="JARK01001347">
    <property type="protein sequence ID" value="EYC25540.1"/>
    <property type="molecule type" value="Genomic_DNA"/>
</dbReference>
<gene>
    <name evidence="1" type="primary">Acey_s0011.g1266</name>
    <name evidence="1" type="ORF">Y032_0011g1266</name>
</gene>
<name>A0A016VDU3_9BILA</name>
<protein>
    <submittedName>
        <fullName evidence="1">Uncharacterized protein</fullName>
    </submittedName>
</protein>
<sequence>MAGSPQEPGRNESRNIANVNRRVTISRSNYRKLPGTYRPFRNFRAYHPWKPVQRSYTTEGRRSTIA</sequence>
<comment type="caution">
    <text evidence="1">The sequence shown here is derived from an EMBL/GenBank/DDBJ whole genome shotgun (WGS) entry which is preliminary data.</text>
</comment>
<dbReference type="Proteomes" id="UP000024635">
    <property type="component" value="Unassembled WGS sequence"/>
</dbReference>
<proteinExistence type="predicted"/>
<keyword evidence="2" id="KW-1185">Reference proteome</keyword>
<organism evidence="1 2">
    <name type="scientific">Ancylostoma ceylanicum</name>
    <dbReference type="NCBI Taxonomy" id="53326"/>
    <lineage>
        <taxon>Eukaryota</taxon>
        <taxon>Metazoa</taxon>
        <taxon>Ecdysozoa</taxon>
        <taxon>Nematoda</taxon>
        <taxon>Chromadorea</taxon>
        <taxon>Rhabditida</taxon>
        <taxon>Rhabditina</taxon>
        <taxon>Rhabditomorpha</taxon>
        <taxon>Strongyloidea</taxon>
        <taxon>Ancylostomatidae</taxon>
        <taxon>Ancylostomatinae</taxon>
        <taxon>Ancylostoma</taxon>
    </lineage>
</organism>
<evidence type="ECO:0000313" key="1">
    <source>
        <dbReference type="EMBL" id="EYC25540.1"/>
    </source>
</evidence>